<proteinExistence type="predicted"/>
<dbReference type="InterPro" id="IPR045596">
    <property type="entry name" value="DUF6459"/>
</dbReference>
<dbReference type="Proteomes" id="UP000530530">
    <property type="component" value="Unassembled WGS sequence"/>
</dbReference>
<sequence>MSEGVRATDRSTNRATTAGEAVRRRGGSGPGRSGPPGRRDPRRPRTTPTTTAPRTTTAPPTTTAPQAARTTAATPTDAPPRTPRTTAAPPTTTAPRSTTPPPPTTPPAPAAPPTTAAPGIPAPGITTPPAPAAHRTAPAFRAAAVSRSAAAAAAWRERDRLPRYWFANRLVLTLSGQRPVHTLLGHALPAAYDQLIELAPRAPLRPAGERATAPLVRRCGEYQPRHGVIEAFARIASGDRLTALAFRLELGADARWRCAAIDLGPLAQAVSDGA</sequence>
<keyword evidence="3" id="KW-1185">Reference proteome</keyword>
<feature type="compositionally biased region" description="Low complexity" evidence="1">
    <location>
        <begin position="83"/>
        <end position="97"/>
    </location>
</feature>
<dbReference type="EMBL" id="JACHNG010000001">
    <property type="protein sequence ID" value="MBB4785039.1"/>
    <property type="molecule type" value="Genomic_DNA"/>
</dbReference>
<organism evidence="2 3">
    <name type="scientific">Streptomyces rapamycinicus</name>
    <dbReference type="NCBI Taxonomy" id="1226757"/>
    <lineage>
        <taxon>Bacteria</taxon>
        <taxon>Bacillati</taxon>
        <taxon>Actinomycetota</taxon>
        <taxon>Actinomycetes</taxon>
        <taxon>Kitasatosporales</taxon>
        <taxon>Streptomycetaceae</taxon>
        <taxon>Streptomyces</taxon>
        <taxon>Streptomyces violaceusniger group</taxon>
    </lineage>
</organism>
<gene>
    <name evidence="2" type="ORF">BJY27_006000</name>
</gene>
<feature type="region of interest" description="Disordered" evidence="1">
    <location>
        <begin position="1"/>
        <end position="137"/>
    </location>
</feature>
<feature type="compositionally biased region" description="Pro residues" evidence="1">
    <location>
        <begin position="98"/>
        <end position="112"/>
    </location>
</feature>
<accession>A0ABR6LRR0</accession>
<dbReference type="RefSeq" id="WP_243146140.1">
    <property type="nucleotide sequence ID" value="NZ_JACHNG010000001.1"/>
</dbReference>
<evidence type="ECO:0000313" key="2">
    <source>
        <dbReference type="EMBL" id="MBB4785039.1"/>
    </source>
</evidence>
<feature type="compositionally biased region" description="Low complexity" evidence="1">
    <location>
        <begin position="46"/>
        <end position="76"/>
    </location>
</feature>
<dbReference type="Pfam" id="PF20060">
    <property type="entry name" value="DUF6459"/>
    <property type="match status" value="1"/>
</dbReference>
<comment type="caution">
    <text evidence="2">The sequence shown here is derived from an EMBL/GenBank/DDBJ whole genome shotgun (WGS) entry which is preliminary data.</text>
</comment>
<evidence type="ECO:0000313" key="3">
    <source>
        <dbReference type="Proteomes" id="UP000530530"/>
    </source>
</evidence>
<protein>
    <submittedName>
        <fullName evidence="2">Uncharacterized protein</fullName>
    </submittedName>
</protein>
<reference evidence="2 3" key="1">
    <citation type="submission" date="2020-08" db="EMBL/GenBank/DDBJ databases">
        <title>Sequencing the genomes of 1000 actinobacteria strains.</title>
        <authorList>
            <person name="Klenk H.-P."/>
        </authorList>
    </citation>
    <scope>NUCLEOTIDE SEQUENCE [LARGE SCALE GENOMIC DNA]</scope>
    <source>
        <strain evidence="2 3">DSM 41530</strain>
    </source>
</reference>
<name>A0ABR6LRR0_9ACTN</name>
<feature type="compositionally biased region" description="Basic and acidic residues" evidence="1">
    <location>
        <begin position="1"/>
        <end position="12"/>
    </location>
</feature>
<evidence type="ECO:0000256" key="1">
    <source>
        <dbReference type="SAM" id="MobiDB-lite"/>
    </source>
</evidence>
<feature type="compositionally biased region" description="Low complexity" evidence="1">
    <location>
        <begin position="113"/>
        <end position="125"/>
    </location>
</feature>